<keyword evidence="1" id="KW-1133">Transmembrane helix</keyword>
<dbReference type="InParanoid" id="K5WXZ0"/>
<organism evidence="2 3">
    <name type="scientific">Phanerochaete carnosa (strain HHB-10118-sp)</name>
    <name type="common">White-rot fungus</name>
    <name type="synonym">Peniophora carnosa</name>
    <dbReference type="NCBI Taxonomy" id="650164"/>
    <lineage>
        <taxon>Eukaryota</taxon>
        <taxon>Fungi</taxon>
        <taxon>Dikarya</taxon>
        <taxon>Basidiomycota</taxon>
        <taxon>Agaricomycotina</taxon>
        <taxon>Agaricomycetes</taxon>
        <taxon>Polyporales</taxon>
        <taxon>Phanerochaetaceae</taxon>
        <taxon>Phanerochaete</taxon>
    </lineage>
</organism>
<evidence type="ECO:0000313" key="3">
    <source>
        <dbReference type="Proteomes" id="UP000008370"/>
    </source>
</evidence>
<dbReference type="KEGG" id="pco:PHACADRAFT_255881"/>
<sequence>MRTAIPRGQAQCYYTLDSFSAAVSLFLHVWSYDLGLTYLRYMNVSVVWWYL</sequence>
<keyword evidence="1" id="KW-0472">Membrane</keyword>
<evidence type="ECO:0000313" key="2">
    <source>
        <dbReference type="EMBL" id="EKM55332.1"/>
    </source>
</evidence>
<evidence type="ECO:0000256" key="1">
    <source>
        <dbReference type="SAM" id="Phobius"/>
    </source>
</evidence>
<feature type="transmembrane region" description="Helical" evidence="1">
    <location>
        <begin position="12"/>
        <end position="32"/>
    </location>
</feature>
<dbReference type="EMBL" id="JH930472">
    <property type="protein sequence ID" value="EKM55332.1"/>
    <property type="molecule type" value="Genomic_DNA"/>
</dbReference>
<dbReference type="HOGENOM" id="CLU_3107129_0_0_1"/>
<accession>K5WXZ0</accession>
<keyword evidence="3" id="KW-1185">Reference proteome</keyword>
<dbReference type="GeneID" id="18916416"/>
<dbReference type="RefSeq" id="XP_007395658.1">
    <property type="nucleotide sequence ID" value="XM_007395596.1"/>
</dbReference>
<proteinExistence type="predicted"/>
<dbReference type="AlphaFoldDB" id="K5WXZ0"/>
<reference evidence="2 3" key="1">
    <citation type="journal article" date="2012" name="BMC Genomics">
        <title>Comparative genomics of the white-rot fungi, Phanerochaete carnosa and P. chrysosporium, to elucidate the genetic basis of the distinct wood types they colonize.</title>
        <authorList>
            <person name="Suzuki H."/>
            <person name="MacDonald J."/>
            <person name="Syed K."/>
            <person name="Salamov A."/>
            <person name="Hori C."/>
            <person name="Aerts A."/>
            <person name="Henrissat B."/>
            <person name="Wiebenga A."/>
            <person name="vanKuyk P.A."/>
            <person name="Barry K."/>
            <person name="Lindquist E."/>
            <person name="LaButti K."/>
            <person name="Lapidus A."/>
            <person name="Lucas S."/>
            <person name="Coutinho P."/>
            <person name="Gong Y."/>
            <person name="Samejima M."/>
            <person name="Mahadevan R."/>
            <person name="Abou-Zaid M."/>
            <person name="de Vries R.P."/>
            <person name="Igarashi K."/>
            <person name="Yadav J.S."/>
            <person name="Grigoriev I.V."/>
            <person name="Master E.R."/>
        </authorList>
    </citation>
    <scope>NUCLEOTIDE SEQUENCE [LARGE SCALE GENOMIC DNA]</scope>
    <source>
        <strain evidence="2 3">HHB-10118-sp</strain>
    </source>
</reference>
<gene>
    <name evidence="2" type="ORF">PHACADRAFT_255881</name>
</gene>
<keyword evidence="1" id="KW-0812">Transmembrane</keyword>
<name>K5WXZ0_PHACS</name>
<dbReference type="Proteomes" id="UP000008370">
    <property type="component" value="Unassembled WGS sequence"/>
</dbReference>
<protein>
    <submittedName>
        <fullName evidence="2">Uncharacterized protein</fullName>
    </submittedName>
</protein>